<keyword evidence="19" id="KW-1185">Reference proteome</keyword>
<dbReference type="FunFam" id="1.10.1520.10:FF:000001">
    <property type="entry name" value="Ribonuclease 3"/>
    <property type="match status" value="1"/>
</dbReference>
<feature type="domain" description="RNase III" evidence="17">
    <location>
        <begin position="1"/>
        <end position="119"/>
    </location>
</feature>
<keyword evidence="8 15" id="KW-0819">tRNA processing</keyword>
<dbReference type="GO" id="GO:0010468">
    <property type="term" value="P:regulation of gene expression"/>
    <property type="evidence" value="ECO:0007669"/>
    <property type="project" value="TreeGrafter"/>
</dbReference>
<keyword evidence="13 15" id="KW-0460">Magnesium</keyword>
<evidence type="ECO:0000256" key="14">
    <source>
        <dbReference type="ARBA" id="ARBA00022884"/>
    </source>
</evidence>
<dbReference type="PROSITE" id="PS00517">
    <property type="entry name" value="RNASE_3_1"/>
    <property type="match status" value="1"/>
</dbReference>
<dbReference type="EMBL" id="JAPTGG010000008">
    <property type="protein sequence ID" value="MCZ0865743.1"/>
    <property type="molecule type" value="Genomic_DNA"/>
</dbReference>
<evidence type="ECO:0000259" key="17">
    <source>
        <dbReference type="PROSITE" id="PS50142"/>
    </source>
</evidence>
<evidence type="ECO:0000256" key="6">
    <source>
        <dbReference type="ARBA" id="ARBA00022552"/>
    </source>
</evidence>
<comment type="cofactor">
    <cofactor evidence="15">
        <name>Mg(2+)</name>
        <dbReference type="ChEBI" id="CHEBI:18420"/>
    </cofactor>
</comment>
<dbReference type="GO" id="GO:0046872">
    <property type="term" value="F:metal ion binding"/>
    <property type="evidence" value="ECO:0007669"/>
    <property type="project" value="UniProtKB-KW"/>
</dbReference>
<dbReference type="GO" id="GO:0004525">
    <property type="term" value="F:ribonuclease III activity"/>
    <property type="evidence" value="ECO:0007669"/>
    <property type="project" value="UniProtKB-UniRule"/>
</dbReference>
<dbReference type="InterPro" id="IPR014720">
    <property type="entry name" value="dsRBD_dom"/>
</dbReference>
<dbReference type="InterPro" id="IPR036389">
    <property type="entry name" value="RNase_III_sf"/>
</dbReference>
<evidence type="ECO:0000256" key="1">
    <source>
        <dbReference type="ARBA" id="ARBA00000109"/>
    </source>
</evidence>
<dbReference type="InterPro" id="IPR000999">
    <property type="entry name" value="RNase_III_dom"/>
</dbReference>
<dbReference type="Gene3D" id="3.30.160.20">
    <property type="match status" value="1"/>
</dbReference>
<keyword evidence="14 15" id="KW-0694">RNA-binding</keyword>
<evidence type="ECO:0000256" key="4">
    <source>
        <dbReference type="ARBA" id="ARBA00011738"/>
    </source>
</evidence>
<name>A0A9J6RNM5_9GAMM</name>
<feature type="active site" evidence="15">
    <location>
        <position position="108"/>
    </location>
</feature>
<keyword evidence="7 15" id="KW-0507">mRNA processing</keyword>
<comment type="subunit">
    <text evidence="4 15">Homodimer.</text>
</comment>
<evidence type="ECO:0000256" key="8">
    <source>
        <dbReference type="ARBA" id="ARBA00022694"/>
    </source>
</evidence>
<evidence type="ECO:0000256" key="10">
    <source>
        <dbReference type="ARBA" id="ARBA00022723"/>
    </source>
</evidence>
<dbReference type="Proteomes" id="UP001069090">
    <property type="component" value="Unassembled WGS sequence"/>
</dbReference>
<dbReference type="GO" id="GO:0006397">
    <property type="term" value="P:mRNA processing"/>
    <property type="evidence" value="ECO:0007669"/>
    <property type="project" value="UniProtKB-UniRule"/>
</dbReference>
<organism evidence="18 19">
    <name type="scientific">Dasania phycosphaerae</name>
    <dbReference type="NCBI Taxonomy" id="2950436"/>
    <lineage>
        <taxon>Bacteria</taxon>
        <taxon>Pseudomonadati</taxon>
        <taxon>Pseudomonadota</taxon>
        <taxon>Gammaproteobacteria</taxon>
        <taxon>Cellvibrionales</taxon>
        <taxon>Spongiibacteraceae</taxon>
        <taxon>Dasania</taxon>
    </lineage>
</organism>
<dbReference type="RefSeq" id="WP_258331958.1">
    <property type="nucleotide sequence ID" value="NZ_JAPTGG010000008.1"/>
</dbReference>
<dbReference type="InterPro" id="IPR011907">
    <property type="entry name" value="RNase_III"/>
</dbReference>
<dbReference type="Pfam" id="PF14622">
    <property type="entry name" value="Ribonucleas_3_3"/>
    <property type="match status" value="1"/>
</dbReference>
<keyword evidence="9 15" id="KW-0540">Nuclease</keyword>
<comment type="caution">
    <text evidence="18">The sequence shown here is derived from an EMBL/GenBank/DDBJ whole genome shotgun (WGS) entry which is preliminary data.</text>
</comment>
<comment type="similarity">
    <text evidence="3">Belongs to the ribonuclease III family.</text>
</comment>
<dbReference type="SUPFAM" id="SSF69065">
    <property type="entry name" value="RNase III domain-like"/>
    <property type="match status" value="1"/>
</dbReference>
<evidence type="ECO:0000256" key="9">
    <source>
        <dbReference type="ARBA" id="ARBA00022722"/>
    </source>
</evidence>
<feature type="domain" description="DRBM" evidence="16">
    <location>
        <begin position="146"/>
        <end position="215"/>
    </location>
</feature>
<reference evidence="18 19" key="1">
    <citation type="submission" date="2022-12" db="EMBL/GenBank/DDBJ databases">
        <title>Dasania phycosphaerae sp. nov., isolated from particulate material of the south coast of Korea.</title>
        <authorList>
            <person name="Jiang Y."/>
        </authorList>
    </citation>
    <scope>NUCLEOTIDE SEQUENCE [LARGE SCALE GENOMIC DNA]</scope>
    <source>
        <strain evidence="18 19">GY-19</strain>
    </source>
</reference>
<comment type="subcellular location">
    <subcellularLocation>
        <location evidence="2 15">Cytoplasm</location>
    </subcellularLocation>
</comment>
<dbReference type="HAMAP" id="MF_00104">
    <property type="entry name" value="RNase_III"/>
    <property type="match status" value="1"/>
</dbReference>
<feature type="active site" evidence="15">
    <location>
        <position position="36"/>
    </location>
</feature>
<dbReference type="PANTHER" id="PTHR11207:SF0">
    <property type="entry name" value="RIBONUCLEASE 3"/>
    <property type="match status" value="1"/>
</dbReference>
<dbReference type="GO" id="GO:0006364">
    <property type="term" value="P:rRNA processing"/>
    <property type="evidence" value="ECO:0007669"/>
    <property type="project" value="UniProtKB-UniRule"/>
</dbReference>
<dbReference type="EC" id="3.1.26.3" evidence="15"/>
<proteinExistence type="inferred from homology"/>
<dbReference type="PANTHER" id="PTHR11207">
    <property type="entry name" value="RIBONUCLEASE III"/>
    <property type="match status" value="1"/>
</dbReference>
<keyword evidence="12 15" id="KW-0378">Hydrolase</keyword>
<evidence type="ECO:0000256" key="13">
    <source>
        <dbReference type="ARBA" id="ARBA00022842"/>
    </source>
</evidence>
<dbReference type="NCBIfam" id="TIGR02191">
    <property type="entry name" value="RNaseIII"/>
    <property type="match status" value="1"/>
</dbReference>
<dbReference type="CDD" id="cd00593">
    <property type="entry name" value="RIBOc"/>
    <property type="match status" value="1"/>
</dbReference>
<dbReference type="PROSITE" id="PS50142">
    <property type="entry name" value="RNASE_3_2"/>
    <property type="match status" value="1"/>
</dbReference>
<dbReference type="GO" id="GO:0003725">
    <property type="term" value="F:double-stranded RNA binding"/>
    <property type="evidence" value="ECO:0007669"/>
    <property type="project" value="TreeGrafter"/>
</dbReference>
<dbReference type="Gene3D" id="1.10.1520.10">
    <property type="entry name" value="Ribonuclease III domain"/>
    <property type="match status" value="1"/>
</dbReference>
<evidence type="ECO:0000256" key="3">
    <source>
        <dbReference type="ARBA" id="ARBA00010183"/>
    </source>
</evidence>
<dbReference type="PROSITE" id="PS50137">
    <property type="entry name" value="DS_RBD"/>
    <property type="match status" value="1"/>
</dbReference>
<dbReference type="GO" id="GO:0008033">
    <property type="term" value="P:tRNA processing"/>
    <property type="evidence" value="ECO:0007669"/>
    <property type="project" value="UniProtKB-KW"/>
</dbReference>
<evidence type="ECO:0000256" key="2">
    <source>
        <dbReference type="ARBA" id="ARBA00004496"/>
    </source>
</evidence>
<evidence type="ECO:0000256" key="5">
    <source>
        <dbReference type="ARBA" id="ARBA00022490"/>
    </source>
</evidence>
<sequence>MAKLGYEFKDSQLLERALSHRSVGAKNNERLEFLGDSIVNFVIAESLFERFPKLKEGELSQMRAQLVKGKTLAEIAREFELGGYLKLGQGEMKSGGFRRESILADTVEALIGAIYLDSDMLQCRERVLSWYHTRLEAIASKSSHKDAKTTLQEILQAQKKALPVYTLIETSGEDHQQHFQVACEIAGLPNCMGEGGNRRSAEQAAAAAAIELIENSQ</sequence>
<evidence type="ECO:0000313" key="18">
    <source>
        <dbReference type="EMBL" id="MCZ0865743.1"/>
    </source>
</evidence>
<gene>
    <name evidence="15 18" type="primary">rnc</name>
    <name evidence="18" type="ORF">O0V09_11050</name>
</gene>
<dbReference type="SUPFAM" id="SSF54768">
    <property type="entry name" value="dsRNA-binding domain-like"/>
    <property type="match status" value="1"/>
</dbReference>
<dbReference type="SMART" id="SM00535">
    <property type="entry name" value="RIBOc"/>
    <property type="match status" value="1"/>
</dbReference>
<dbReference type="GO" id="GO:0005737">
    <property type="term" value="C:cytoplasm"/>
    <property type="evidence" value="ECO:0007669"/>
    <property type="project" value="UniProtKB-SubCell"/>
</dbReference>
<protein>
    <recommendedName>
        <fullName evidence="15">Ribonuclease 3</fullName>
        <ecNumber evidence="15">3.1.26.3</ecNumber>
    </recommendedName>
    <alternativeName>
        <fullName evidence="15">Ribonuclease III</fullName>
        <shortName evidence="15">RNase III</shortName>
    </alternativeName>
</protein>
<keyword evidence="10 15" id="KW-0479">Metal-binding</keyword>
<evidence type="ECO:0000256" key="11">
    <source>
        <dbReference type="ARBA" id="ARBA00022759"/>
    </source>
</evidence>
<keyword evidence="15" id="KW-0699">rRNA-binding</keyword>
<evidence type="ECO:0000256" key="15">
    <source>
        <dbReference type="HAMAP-Rule" id="MF_00104"/>
    </source>
</evidence>
<dbReference type="Pfam" id="PF00035">
    <property type="entry name" value="dsrm"/>
    <property type="match status" value="1"/>
</dbReference>
<dbReference type="GO" id="GO:0042802">
    <property type="term" value="F:identical protein binding"/>
    <property type="evidence" value="ECO:0007669"/>
    <property type="project" value="UniProtKB-ARBA"/>
</dbReference>
<evidence type="ECO:0000256" key="12">
    <source>
        <dbReference type="ARBA" id="ARBA00022801"/>
    </source>
</evidence>
<feature type="binding site" evidence="15">
    <location>
        <position position="108"/>
    </location>
    <ligand>
        <name>Mg(2+)</name>
        <dbReference type="ChEBI" id="CHEBI:18420"/>
    </ligand>
</feature>
<dbReference type="GO" id="GO:0019843">
    <property type="term" value="F:rRNA binding"/>
    <property type="evidence" value="ECO:0007669"/>
    <property type="project" value="UniProtKB-KW"/>
</dbReference>
<dbReference type="AlphaFoldDB" id="A0A9J6RNM5"/>
<keyword evidence="6 15" id="KW-0698">rRNA processing</keyword>
<evidence type="ECO:0000313" key="19">
    <source>
        <dbReference type="Proteomes" id="UP001069090"/>
    </source>
</evidence>
<comment type="function">
    <text evidence="15">Digests double-stranded RNA. Involved in the processing of primary rRNA transcript to yield the immediate precursors to the large and small rRNAs (23S and 16S). Processes some mRNAs, and tRNAs when they are encoded in the rRNA operon. Processes pre-crRNA and tracrRNA of type II CRISPR loci if present in the organism.</text>
</comment>
<dbReference type="FunFam" id="3.30.160.20:FF:000003">
    <property type="entry name" value="Ribonuclease 3"/>
    <property type="match status" value="1"/>
</dbReference>
<keyword evidence="11 15" id="KW-0255">Endonuclease</keyword>
<evidence type="ECO:0000259" key="16">
    <source>
        <dbReference type="PROSITE" id="PS50137"/>
    </source>
</evidence>
<dbReference type="CDD" id="cd10845">
    <property type="entry name" value="DSRM_RNAse_III_family"/>
    <property type="match status" value="1"/>
</dbReference>
<feature type="binding site" evidence="15">
    <location>
        <position position="105"/>
    </location>
    <ligand>
        <name>Mg(2+)</name>
        <dbReference type="ChEBI" id="CHEBI:18420"/>
    </ligand>
</feature>
<feature type="binding site" evidence="15">
    <location>
        <position position="32"/>
    </location>
    <ligand>
        <name>Mg(2+)</name>
        <dbReference type="ChEBI" id="CHEBI:18420"/>
    </ligand>
</feature>
<comment type="catalytic activity">
    <reaction evidence="1 15">
        <text>Endonucleolytic cleavage to 5'-phosphomonoester.</text>
        <dbReference type="EC" id="3.1.26.3"/>
    </reaction>
</comment>
<evidence type="ECO:0000256" key="7">
    <source>
        <dbReference type="ARBA" id="ARBA00022664"/>
    </source>
</evidence>
<keyword evidence="5 15" id="KW-0963">Cytoplasm</keyword>
<dbReference type="SMART" id="SM00358">
    <property type="entry name" value="DSRM"/>
    <property type="match status" value="1"/>
</dbReference>
<accession>A0A9J6RNM5</accession>